<feature type="domain" description="HTH lysR-type" evidence="5">
    <location>
        <begin position="1"/>
        <end position="58"/>
    </location>
</feature>
<keyword evidence="7" id="KW-1185">Reference proteome</keyword>
<dbReference type="PROSITE" id="PS50931">
    <property type="entry name" value="HTH_LYSR"/>
    <property type="match status" value="1"/>
</dbReference>
<comment type="similarity">
    <text evidence="1">Belongs to the LysR transcriptional regulatory family.</text>
</comment>
<accession>A0ABZ0STK3</accession>
<dbReference type="InterPro" id="IPR005119">
    <property type="entry name" value="LysR_subst-bd"/>
</dbReference>
<dbReference type="Pfam" id="PF00126">
    <property type="entry name" value="HTH_1"/>
    <property type="match status" value="1"/>
</dbReference>
<reference evidence="6 7" key="1">
    <citation type="submission" date="2023-11" db="EMBL/GenBank/DDBJ databases">
        <title>Genome sequence of Microbacterium rhizosphaerae KACC 19337.</title>
        <authorList>
            <person name="Choi H."/>
            <person name="Kim S."/>
            <person name="Kim Y."/>
            <person name="Kwon S.-W."/>
            <person name="Heo J."/>
        </authorList>
    </citation>
    <scope>NUCLEOTIDE SEQUENCE [LARGE SCALE GENOMIC DNA]</scope>
    <source>
        <strain evidence="6 7">KACC 19337</strain>
    </source>
</reference>
<keyword evidence="3" id="KW-0238">DNA-binding</keyword>
<dbReference type="PANTHER" id="PTHR30118:SF15">
    <property type="entry name" value="TRANSCRIPTIONAL REGULATORY PROTEIN"/>
    <property type="match status" value="1"/>
</dbReference>
<organism evidence="6 7">
    <name type="scientific">Microbacterium rhizosphaerae</name>
    <dbReference type="NCBI Taxonomy" id="1678237"/>
    <lineage>
        <taxon>Bacteria</taxon>
        <taxon>Bacillati</taxon>
        <taxon>Actinomycetota</taxon>
        <taxon>Actinomycetes</taxon>
        <taxon>Micrococcales</taxon>
        <taxon>Microbacteriaceae</taxon>
        <taxon>Microbacterium</taxon>
    </lineage>
</organism>
<name>A0ABZ0STK3_9MICO</name>
<dbReference type="InterPro" id="IPR050389">
    <property type="entry name" value="LysR-type_TF"/>
</dbReference>
<protein>
    <submittedName>
        <fullName evidence="6">LysR family transcriptional regulator</fullName>
    </submittedName>
</protein>
<proteinExistence type="inferred from homology"/>
<dbReference type="SUPFAM" id="SSF46785">
    <property type="entry name" value="Winged helix' DNA-binding domain"/>
    <property type="match status" value="1"/>
</dbReference>
<dbReference type="PRINTS" id="PR00039">
    <property type="entry name" value="HTHLYSR"/>
</dbReference>
<dbReference type="Proteomes" id="UP001323798">
    <property type="component" value="Chromosome"/>
</dbReference>
<dbReference type="Pfam" id="PF03466">
    <property type="entry name" value="LysR_substrate"/>
    <property type="match status" value="1"/>
</dbReference>
<evidence type="ECO:0000256" key="1">
    <source>
        <dbReference type="ARBA" id="ARBA00009437"/>
    </source>
</evidence>
<keyword evidence="2" id="KW-0805">Transcription regulation</keyword>
<dbReference type="InterPro" id="IPR036388">
    <property type="entry name" value="WH-like_DNA-bd_sf"/>
</dbReference>
<gene>
    <name evidence="6" type="ORF">SM116_17185</name>
</gene>
<dbReference type="RefSeq" id="WP_320944205.1">
    <property type="nucleotide sequence ID" value="NZ_BAABEU010000001.1"/>
</dbReference>
<dbReference type="InterPro" id="IPR000847">
    <property type="entry name" value="LysR_HTH_N"/>
</dbReference>
<evidence type="ECO:0000313" key="6">
    <source>
        <dbReference type="EMBL" id="WPR91505.1"/>
    </source>
</evidence>
<evidence type="ECO:0000259" key="5">
    <source>
        <dbReference type="PROSITE" id="PS50931"/>
    </source>
</evidence>
<dbReference type="Gene3D" id="3.40.190.10">
    <property type="entry name" value="Periplasmic binding protein-like II"/>
    <property type="match status" value="2"/>
</dbReference>
<dbReference type="PANTHER" id="PTHR30118">
    <property type="entry name" value="HTH-TYPE TRANSCRIPTIONAL REGULATOR LEUO-RELATED"/>
    <property type="match status" value="1"/>
</dbReference>
<evidence type="ECO:0000256" key="2">
    <source>
        <dbReference type="ARBA" id="ARBA00023015"/>
    </source>
</evidence>
<evidence type="ECO:0000256" key="4">
    <source>
        <dbReference type="ARBA" id="ARBA00023163"/>
    </source>
</evidence>
<evidence type="ECO:0000313" key="7">
    <source>
        <dbReference type="Proteomes" id="UP001323798"/>
    </source>
</evidence>
<dbReference type="SUPFAM" id="SSF53850">
    <property type="entry name" value="Periplasmic binding protein-like II"/>
    <property type="match status" value="1"/>
</dbReference>
<dbReference type="InterPro" id="IPR036390">
    <property type="entry name" value="WH_DNA-bd_sf"/>
</dbReference>
<dbReference type="Gene3D" id="1.10.10.10">
    <property type="entry name" value="Winged helix-like DNA-binding domain superfamily/Winged helix DNA-binding domain"/>
    <property type="match status" value="1"/>
</dbReference>
<evidence type="ECO:0000256" key="3">
    <source>
        <dbReference type="ARBA" id="ARBA00023125"/>
    </source>
</evidence>
<keyword evidence="4" id="KW-0804">Transcription</keyword>
<sequence length="311" mass="33720">MDLDLLRTFVAIYERRSLTLAAALLNVTQPSVSYALGRLRQDLGDALFVRSAQGMAPTARAEQLYAVARSAIDAIDDVVAGRDFDPATARTRFRIALTDMGEFSYLPSLMERLSTDAPAVSLDVVPVDIDAVDRWISSGEVDAAISSAPPTGRTPTVDLFTESYVCVAAWPKDLIGTPVVPSEFATLRLALIDTSSGHDRVGRTLEAASVVPASALRVHHLSTLPETLVRSQSAAIVPSRVAAVFEKRWPLSSRPVNHLLEDFQVRLFANPALHPTAARRWFLRLLEEVVRSFAEDVGSELESGDGDAPEG</sequence>
<dbReference type="EMBL" id="CP139368">
    <property type="protein sequence ID" value="WPR91505.1"/>
    <property type="molecule type" value="Genomic_DNA"/>
</dbReference>